<organism evidence="7 8">
    <name type="scientific">Paramuricea clavata</name>
    <name type="common">Red gorgonian</name>
    <name type="synonym">Violescent sea-whip</name>
    <dbReference type="NCBI Taxonomy" id="317549"/>
    <lineage>
        <taxon>Eukaryota</taxon>
        <taxon>Metazoa</taxon>
        <taxon>Cnidaria</taxon>
        <taxon>Anthozoa</taxon>
        <taxon>Octocorallia</taxon>
        <taxon>Malacalcyonacea</taxon>
        <taxon>Plexauridae</taxon>
        <taxon>Paramuricea</taxon>
    </lineage>
</organism>
<dbReference type="InterPro" id="IPR028889">
    <property type="entry name" value="USP"/>
</dbReference>
<dbReference type="PANTHER" id="PTHR21646">
    <property type="entry name" value="UBIQUITIN CARBOXYL-TERMINAL HYDROLASE"/>
    <property type="match status" value="1"/>
</dbReference>
<dbReference type="PROSITE" id="PS00973">
    <property type="entry name" value="USP_2"/>
    <property type="match status" value="1"/>
</dbReference>
<keyword evidence="4" id="KW-0862">Zinc</keyword>
<evidence type="ECO:0000256" key="2">
    <source>
        <dbReference type="ARBA" id="ARBA00022723"/>
    </source>
</evidence>
<dbReference type="SMART" id="SM00290">
    <property type="entry name" value="ZnF_UBP"/>
    <property type="match status" value="1"/>
</dbReference>
<comment type="similarity">
    <text evidence="5">Belongs to the peptidase C19 family.</text>
</comment>
<gene>
    <name evidence="7" type="ORF">PACLA_8A046970</name>
</gene>
<dbReference type="PROSITE" id="PS00972">
    <property type="entry name" value="USP_1"/>
    <property type="match status" value="1"/>
</dbReference>
<keyword evidence="5 7" id="KW-0378">Hydrolase</keyword>
<dbReference type="InterPro" id="IPR018200">
    <property type="entry name" value="USP_CS"/>
</dbReference>
<dbReference type="Gene3D" id="3.30.40.10">
    <property type="entry name" value="Zinc/RING finger domain, C3HC4 (zinc finger)"/>
    <property type="match status" value="1"/>
</dbReference>
<dbReference type="InterPro" id="IPR001607">
    <property type="entry name" value="Znf_UBP"/>
</dbReference>
<feature type="compositionally biased region" description="Basic and acidic residues" evidence="6">
    <location>
        <begin position="172"/>
        <end position="191"/>
    </location>
</feature>
<dbReference type="Gene3D" id="3.90.70.10">
    <property type="entry name" value="Cysteine proteinases"/>
    <property type="match status" value="1"/>
</dbReference>
<evidence type="ECO:0000256" key="4">
    <source>
        <dbReference type="ARBA" id="ARBA00022833"/>
    </source>
</evidence>
<dbReference type="Pfam" id="PF00443">
    <property type="entry name" value="UCH"/>
    <property type="match status" value="1"/>
</dbReference>
<comment type="catalytic activity">
    <reaction evidence="1 5">
        <text>Thiol-dependent hydrolysis of ester, thioester, amide, peptide and isopeptide bonds formed by the C-terminal Gly of ubiquitin (a 76-residue protein attached to proteins as an intracellular targeting signal).</text>
        <dbReference type="EC" id="3.4.19.12"/>
    </reaction>
</comment>
<dbReference type="OrthoDB" id="5983041at2759"/>
<comment type="caution">
    <text evidence="7">The sequence shown here is derived from an EMBL/GenBank/DDBJ whole genome shotgun (WGS) entry which is preliminary data.</text>
</comment>
<dbReference type="EMBL" id="CACRXK020006611">
    <property type="protein sequence ID" value="CAB4009906.1"/>
    <property type="molecule type" value="Genomic_DNA"/>
</dbReference>
<dbReference type="GO" id="GO:0016579">
    <property type="term" value="P:protein deubiquitination"/>
    <property type="evidence" value="ECO:0007669"/>
    <property type="project" value="InterPro"/>
</dbReference>
<keyword evidence="5" id="KW-0788">Thiol protease</keyword>
<dbReference type="Proteomes" id="UP001152795">
    <property type="component" value="Unassembled WGS sequence"/>
</dbReference>
<reference evidence="7" key="1">
    <citation type="submission" date="2020-04" db="EMBL/GenBank/DDBJ databases">
        <authorList>
            <person name="Alioto T."/>
            <person name="Alioto T."/>
            <person name="Gomez Garrido J."/>
        </authorList>
    </citation>
    <scope>NUCLEOTIDE SEQUENCE</scope>
    <source>
        <strain evidence="7">A484AB</strain>
    </source>
</reference>
<dbReference type="GO" id="GO:0006508">
    <property type="term" value="P:proteolysis"/>
    <property type="evidence" value="ECO:0007669"/>
    <property type="project" value="UniProtKB-KW"/>
</dbReference>
<evidence type="ECO:0000256" key="1">
    <source>
        <dbReference type="ARBA" id="ARBA00000707"/>
    </source>
</evidence>
<dbReference type="SUPFAM" id="SSF54001">
    <property type="entry name" value="Cysteine proteinases"/>
    <property type="match status" value="1"/>
</dbReference>
<dbReference type="PROSITE" id="PS50235">
    <property type="entry name" value="USP_3"/>
    <property type="match status" value="1"/>
</dbReference>
<keyword evidence="2" id="KW-0479">Metal-binding</keyword>
<evidence type="ECO:0000313" key="7">
    <source>
        <dbReference type="EMBL" id="CAB4009906.1"/>
    </source>
</evidence>
<keyword evidence="3" id="KW-0863">Zinc-finger</keyword>
<evidence type="ECO:0000256" key="3">
    <source>
        <dbReference type="ARBA" id="ARBA00022771"/>
    </source>
</evidence>
<dbReference type="InterPro" id="IPR038765">
    <property type="entry name" value="Papain-like_cys_pep_sf"/>
</dbReference>
<dbReference type="InterPro" id="IPR050185">
    <property type="entry name" value="Ub_carboxyl-term_hydrolase"/>
</dbReference>
<dbReference type="SUPFAM" id="SSF57850">
    <property type="entry name" value="RING/U-box"/>
    <property type="match status" value="1"/>
</dbReference>
<dbReference type="AlphaFoldDB" id="A0A6S7HWR4"/>
<dbReference type="InterPro" id="IPR001394">
    <property type="entry name" value="Peptidase_C19_UCH"/>
</dbReference>
<keyword evidence="5" id="KW-0645">Protease</keyword>
<dbReference type="GO" id="GO:0008270">
    <property type="term" value="F:zinc ion binding"/>
    <property type="evidence" value="ECO:0007669"/>
    <property type="project" value="UniProtKB-KW"/>
</dbReference>
<dbReference type="Pfam" id="PF02148">
    <property type="entry name" value="zf-UBP"/>
    <property type="match status" value="1"/>
</dbReference>
<sequence>METCPHIRGLESVKNEAMLTPRMWSCVDCGTTESVWACLQCSNIACGRFIDEHAVKHFTDKGHPLALEVNKKYLYCYQCDSYVFNDNCHGDIALLRETLTEIETQVFNESLTRSGCVIRGPSTPGIHEDTKSEKEHAKMEDKQYTAVCHWRLSLLSKVFSSLQENVKLSKEEKLTVQSEEKQNEEVSEKEPPKKRRKVIIPGVTGLRNLGNTCYMNAVLQVLSHLQFFRHCFLLLHVMKSPDPAPCLTSTPKNCRSLSAIYTRQTTVECYEHVSMPLRKEQSWPTNKRKHANSLLEEKDGLVAAKIDDNSNEVANDSSMNESNESEQNKKVLFSDELHALFRVMWSGKWAIVTPLAVLHAVWKLIPSFLGYSQHDAQEFLCEVLERLQSELEGDCPINFQSPIADDVIHPKDILPNVFEGKLVSEVLCHNCHNVSKCREQFWDLSLEFPDRYQVQPRSSRGRVPARRPSMESCHITELLAKFTQQEMLEGRTYRCEKCSASSPDSLQFAQKQLQIAELPEILRLHLKRFRWYCQTRGKIVSHVQFDVELDMKPYCHPLHFESYTDQDFLYKLSGVIIHMGTGFDAGHYVAYCWNEQAGSWVFYNDARVSLCSEQEVLKSQAYILLYTRCNGRTAQYNLYENLVLPNSP</sequence>
<dbReference type="PANTHER" id="PTHR21646:SF5">
    <property type="entry name" value="UBIQUITIN CARBOXYL-TERMINAL HYDROLASE-RELATED"/>
    <property type="match status" value="1"/>
</dbReference>
<name>A0A6S7HWR4_PARCT</name>
<feature type="region of interest" description="Disordered" evidence="6">
    <location>
        <begin position="172"/>
        <end position="194"/>
    </location>
</feature>
<dbReference type="PROSITE" id="PS50271">
    <property type="entry name" value="ZF_UBP"/>
    <property type="match status" value="1"/>
</dbReference>
<evidence type="ECO:0000256" key="5">
    <source>
        <dbReference type="RuleBase" id="RU366025"/>
    </source>
</evidence>
<evidence type="ECO:0000256" key="6">
    <source>
        <dbReference type="SAM" id="MobiDB-lite"/>
    </source>
</evidence>
<accession>A0A6S7HWR4</accession>
<dbReference type="GO" id="GO:0004843">
    <property type="term" value="F:cysteine-type deubiquitinase activity"/>
    <property type="evidence" value="ECO:0007669"/>
    <property type="project" value="UniProtKB-UniRule"/>
</dbReference>
<keyword evidence="8" id="KW-1185">Reference proteome</keyword>
<proteinExistence type="inferred from homology"/>
<dbReference type="InterPro" id="IPR013083">
    <property type="entry name" value="Znf_RING/FYVE/PHD"/>
</dbReference>
<evidence type="ECO:0000313" key="8">
    <source>
        <dbReference type="Proteomes" id="UP001152795"/>
    </source>
</evidence>
<protein>
    <recommendedName>
        <fullName evidence="5">Ubiquitin carboxyl-terminal hydrolase</fullName>
        <ecNumber evidence="5">3.4.19.12</ecNumber>
    </recommendedName>
</protein>
<keyword evidence="5" id="KW-0833">Ubl conjugation pathway</keyword>
<dbReference type="EC" id="3.4.19.12" evidence="5"/>